<evidence type="ECO:0000313" key="1">
    <source>
        <dbReference type="Proteomes" id="UP000095283"/>
    </source>
</evidence>
<reference evidence="2" key="1">
    <citation type="submission" date="2016-11" db="UniProtKB">
        <authorList>
            <consortium name="WormBaseParasite"/>
        </authorList>
    </citation>
    <scope>IDENTIFICATION</scope>
</reference>
<dbReference type="Proteomes" id="UP000095283">
    <property type="component" value="Unplaced"/>
</dbReference>
<dbReference type="AlphaFoldDB" id="A0A1I7X812"/>
<sequence length="36" mass="4068">MLQENEKKQLLVSTSPSDSWNIVAFGCTYDSYEPSV</sequence>
<protein>
    <submittedName>
        <fullName evidence="2">Protein kinase domain-containing protein</fullName>
    </submittedName>
</protein>
<name>A0A1I7X812_HETBA</name>
<evidence type="ECO:0000313" key="2">
    <source>
        <dbReference type="WBParaSite" id="Hba_13623"/>
    </source>
</evidence>
<keyword evidence="1" id="KW-1185">Reference proteome</keyword>
<organism evidence="1 2">
    <name type="scientific">Heterorhabditis bacteriophora</name>
    <name type="common">Entomopathogenic nematode worm</name>
    <dbReference type="NCBI Taxonomy" id="37862"/>
    <lineage>
        <taxon>Eukaryota</taxon>
        <taxon>Metazoa</taxon>
        <taxon>Ecdysozoa</taxon>
        <taxon>Nematoda</taxon>
        <taxon>Chromadorea</taxon>
        <taxon>Rhabditida</taxon>
        <taxon>Rhabditina</taxon>
        <taxon>Rhabditomorpha</taxon>
        <taxon>Strongyloidea</taxon>
        <taxon>Heterorhabditidae</taxon>
        <taxon>Heterorhabditis</taxon>
    </lineage>
</organism>
<proteinExistence type="predicted"/>
<dbReference type="WBParaSite" id="Hba_13623">
    <property type="protein sequence ID" value="Hba_13623"/>
    <property type="gene ID" value="Hba_13623"/>
</dbReference>
<accession>A0A1I7X812</accession>